<comment type="caution">
    <text evidence="1">The sequence shown here is derived from an EMBL/GenBank/DDBJ whole genome shotgun (WGS) entry which is preliminary data.</text>
</comment>
<accession>A0ACB8DTR3</accession>
<organism evidence="1 2">
    <name type="scientific">Dermacentor silvarum</name>
    <name type="common">Tick</name>
    <dbReference type="NCBI Taxonomy" id="543639"/>
    <lineage>
        <taxon>Eukaryota</taxon>
        <taxon>Metazoa</taxon>
        <taxon>Ecdysozoa</taxon>
        <taxon>Arthropoda</taxon>
        <taxon>Chelicerata</taxon>
        <taxon>Arachnida</taxon>
        <taxon>Acari</taxon>
        <taxon>Parasitiformes</taxon>
        <taxon>Ixodida</taxon>
        <taxon>Ixodoidea</taxon>
        <taxon>Ixodidae</taxon>
        <taxon>Rhipicephalinae</taxon>
        <taxon>Dermacentor</taxon>
    </lineage>
</organism>
<name>A0ACB8DTR3_DERSI</name>
<gene>
    <name evidence="1" type="ORF">HPB49_003704</name>
</gene>
<evidence type="ECO:0000313" key="2">
    <source>
        <dbReference type="Proteomes" id="UP000821865"/>
    </source>
</evidence>
<dbReference type="Proteomes" id="UP000821865">
    <property type="component" value="Chromosome 1"/>
</dbReference>
<reference evidence="1" key="1">
    <citation type="submission" date="2020-05" db="EMBL/GenBank/DDBJ databases">
        <title>Large-scale comparative analyses of tick genomes elucidate their genetic diversity and vector capacities.</title>
        <authorList>
            <person name="Jia N."/>
            <person name="Wang J."/>
            <person name="Shi W."/>
            <person name="Du L."/>
            <person name="Sun Y."/>
            <person name="Zhan W."/>
            <person name="Jiang J."/>
            <person name="Wang Q."/>
            <person name="Zhang B."/>
            <person name="Ji P."/>
            <person name="Sakyi L.B."/>
            <person name="Cui X."/>
            <person name="Yuan T."/>
            <person name="Jiang B."/>
            <person name="Yang W."/>
            <person name="Lam T.T.-Y."/>
            <person name="Chang Q."/>
            <person name="Ding S."/>
            <person name="Wang X."/>
            <person name="Zhu J."/>
            <person name="Ruan X."/>
            <person name="Zhao L."/>
            <person name="Wei J."/>
            <person name="Que T."/>
            <person name="Du C."/>
            <person name="Cheng J."/>
            <person name="Dai P."/>
            <person name="Han X."/>
            <person name="Huang E."/>
            <person name="Gao Y."/>
            <person name="Liu J."/>
            <person name="Shao H."/>
            <person name="Ye R."/>
            <person name="Li L."/>
            <person name="Wei W."/>
            <person name="Wang X."/>
            <person name="Wang C."/>
            <person name="Yang T."/>
            <person name="Huo Q."/>
            <person name="Li W."/>
            <person name="Guo W."/>
            <person name="Chen H."/>
            <person name="Zhou L."/>
            <person name="Ni X."/>
            <person name="Tian J."/>
            <person name="Zhou Y."/>
            <person name="Sheng Y."/>
            <person name="Liu T."/>
            <person name="Pan Y."/>
            <person name="Xia L."/>
            <person name="Li J."/>
            <person name="Zhao F."/>
            <person name="Cao W."/>
        </authorList>
    </citation>
    <scope>NUCLEOTIDE SEQUENCE</scope>
    <source>
        <strain evidence="1">Dsil-2018</strain>
    </source>
</reference>
<protein>
    <submittedName>
        <fullName evidence="1">Uncharacterized protein</fullName>
    </submittedName>
</protein>
<sequence length="171" mass="19896">MAPSYWVRRRTQLPKHSGRIHGTPAKRTQATTSPNLAYTCRSPRRFNSPHSPRFIRHSLSPRAGYHKLVDHVWIRWKKEYLLELRALHLYPSHPSSSLQVDDVVLIEEPNMSRGIWPLGRVVDVFFGQDGIIQACRVKAQVGKFIRRPVQKLYKLELDNATGGWEYVEKEE</sequence>
<evidence type="ECO:0000313" key="1">
    <source>
        <dbReference type="EMBL" id="KAH7977827.1"/>
    </source>
</evidence>
<keyword evidence="2" id="KW-1185">Reference proteome</keyword>
<proteinExistence type="predicted"/>
<dbReference type="EMBL" id="CM023470">
    <property type="protein sequence ID" value="KAH7977827.1"/>
    <property type="molecule type" value="Genomic_DNA"/>
</dbReference>